<sequence length="496" mass="53951">MSDRSTPQTPEISVLVSVFTDLRRGEGLKLDRLAGNRALPLLHLSAVAEHAARTETQPTQAAVEIVRDRVGRMDRTDRVIADAVLGLGLFATEYAANGVPSRIVHNLEWADLGIRRATLLSHWPMLHQALNGPDPAEVPVAPRDRILRGRTEEEVFERLAVRLLDDVGSDTATAVIDVLPSTASPTRKVIVIGGATIDHIWHVERPPDLETSTIAARYNRSPGGKGLSQAVAVARLGYEVSLIATVGSDAEGQQILEHLELEGVDRSLVKCVPNSSTPATGIFERPLGESAAAVWRGALDLDSLHIDRHAKALADAAAILLTFEVSPAILRRALDLAVGRSDVHPLIVVTPGQPYPDAELPRDALHQIDYLVARPWELERFARSREARYDPEQISQDLLRQGLKALCLLGARGGTVYLPSGDTMDIPATPSMVKESSITRDAFCACLATALIERRPLIEAVHWSAAAMAAVSDDYLKSPSPPPRSRVDTMYRKHFS</sequence>
<dbReference type="InterPro" id="IPR029056">
    <property type="entry name" value="Ribokinase-like"/>
</dbReference>
<keyword evidence="1" id="KW-0808">Transferase</keyword>
<dbReference type="InterPro" id="IPR011611">
    <property type="entry name" value="PfkB_dom"/>
</dbReference>
<gene>
    <name evidence="5" type="ORF">FDA38_15845</name>
</gene>
<feature type="compositionally biased region" description="Basic and acidic residues" evidence="3">
    <location>
        <begin position="485"/>
        <end position="496"/>
    </location>
</feature>
<dbReference type="SUPFAM" id="SSF53613">
    <property type="entry name" value="Ribokinase-like"/>
    <property type="match status" value="1"/>
</dbReference>
<dbReference type="PRINTS" id="PR00990">
    <property type="entry name" value="RIBOKINASE"/>
</dbReference>
<feature type="region of interest" description="Disordered" evidence="3">
    <location>
        <begin position="474"/>
        <end position="496"/>
    </location>
</feature>
<evidence type="ECO:0000256" key="3">
    <source>
        <dbReference type="SAM" id="MobiDB-lite"/>
    </source>
</evidence>
<dbReference type="InterPro" id="IPR002139">
    <property type="entry name" value="Ribo/fructo_kinase"/>
</dbReference>
<dbReference type="PANTHER" id="PTHR10584:SF166">
    <property type="entry name" value="RIBOKINASE"/>
    <property type="match status" value="1"/>
</dbReference>
<dbReference type="GO" id="GO:0016301">
    <property type="term" value="F:kinase activity"/>
    <property type="evidence" value="ECO:0007669"/>
    <property type="project" value="UniProtKB-KW"/>
</dbReference>
<keyword evidence="2" id="KW-0418">Kinase</keyword>
<dbReference type="EMBL" id="SZPZ01000002">
    <property type="protein sequence ID" value="TKK79840.1"/>
    <property type="molecule type" value="Genomic_DNA"/>
</dbReference>
<accession>A0A4U3LVD1</accession>
<dbReference type="PANTHER" id="PTHR10584">
    <property type="entry name" value="SUGAR KINASE"/>
    <property type="match status" value="1"/>
</dbReference>
<dbReference type="Pfam" id="PF00294">
    <property type="entry name" value="PfkB"/>
    <property type="match status" value="1"/>
</dbReference>
<evidence type="ECO:0000259" key="4">
    <source>
        <dbReference type="Pfam" id="PF00294"/>
    </source>
</evidence>
<feature type="domain" description="Carbohydrate kinase PfkB" evidence="4">
    <location>
        <begin position="187"/>
        <end position="471"/>
    </location>
</feature>
<keyword evidence="6" id="KW-1185">Reference proteome</keyword>
<organism evidence="5 6">
    <name type="scientific">Kribbella jiaozuonensis</name>
    <dbReference type="NCBI Taxonomy" id="2575441"/>
    <lineage>
        <taxon>Bacteria</taxon>
        <taxon>Bacillati</taxon>
        <taxon>Actinomycetota</taxon>
        <taxon>Actinomycetes</taxon>
        <taxon>Propionibacteriales</taxon>
        <taxon>Kribbellaceae</taxon>
        <taxon>Kribbella</taxon>
    </lineage>
</organism>
<reference evidence="5 6" key="1">
    <citation type="submission" date="2019-04" db="EMBL/GenBank/DDBJ databases">
        <title>Kribbella sp. NEAU-THZ 27 nov., a novel actinomycete isolated from soil.</title>
        <authorList>
            <person name="Duan L."/>
        </authorList>
    </citation>
    <scope>NUCLEOTIDE SEQUENCE [LARGE SCALE GENOMIC DNA]</scope>
    <source>
        <strain evidence="6">NEAU-THZ27</strain>
    </source>
</reference>
<protein>
    <recommendedName>
        <fullName evidence="4">Carbohydrate kinase PfkB domain-containing protein</fullName>
    </recommendedName>
</protein>
<dbReference type="GO" id="GO:0006796">
    <property type="term" value="P:phosphate-containing compound metabolic process"/>
    <property type="evidence" value="ECO:0007669"/>
    <property type="project" value="UniProtKB-ARBA"/>
</dbReference>
<evidence type="ECO:0000313" key="6">
    <source>
        <dbReference type="Proteomes" id="UP000305836"/>
    </source>
</evidence>
<comment type="caution">
    <text evidence="5">The sequence shown here is derived from an EMBL/GenBank/DDBJ whole genome shotgun (WGS) entry which is preliminary data.</text>
</comment>
<dbReference type="Gene3D" id="3.40.1190.20">
    <property type="match status" value="1"/>
</dbReference>
<dbReference type="AlphaFoldDB" id="A0A4U3LVD1"/>
<name>A0A4U3LVD1_9ACTN</name>
<evidence type="ECO:0000313" key="5">
    <source>
        <dbReference type="EMBL" id="TKK79840.1"/>
    </source>
</evidence>
<evidence type="ECO:0000256" key="1">
    <source>
        <dbReference type="ARBA" id="ARBA00022679"/>
    </source>
</evidence>
<proteinExistence type="predicted"/>
<dbReference type="Proteomes" id="UP000305836">
    <property type="component" value="Unassembled WGS sequence"/>
</dbReference>
<dbReference type="RefSeq" id="WP_137254787.1">
    <property type="nucleotide sequence ID" value="NZ_JBHSPQ010000001.1"/>
</dbReference>
<dbReference type="OrthoDB" id="4554146at2"/>
<evidence type="ECO:0000256" key="2">
    <source>
        <dbReference type="ARBA" id="ARBA00022777"/>
    </source>
</evidence>